<feature type="domain" description="Response regulatory" evidence="2">
    <location>
        <begin position="2"/>
        <end position="115"/>
    </location>
</feature>
<dbReference type="Pfam" id="PF04397">
    <property type="entry name" value="LytTR"/>
    <property type="match status" value="1"/>
</dbReference>
<keyword evidence="1" id="KW-0597">Phosphoprotein</keyword>
<dbReference type="InterPro" id="IPR007492">
    <property type="entry name" value="LytTR_DNA-bd_dom"/>
</dbReference>
<dbReference type="KEGG" id="fuv:JR347_17390"/>
<dbReference type="GO" id="GO:0003677">
    <property type="term" value="F:DNA binding"/>
    <property type="evidence" value="ECO:0007669"/>
    <property type="project" value="InterPro"/>
</dbReference>
<dbReference type="EMBL" id="CP070608">
    <property type="protein sequence ID" value="QSE97334.1"/>
    <property type="molecule type" value="Genomic_DNA"/>
</dbReference>
<name>A0A974WF62_9BACT</name>
<organism evidence="4 5">
    <name type="scientific">Fulvivirga lutea</name>
    <dbReference type="NCBI Taxonomy" id="2810512"/>
    <lineage>
        <taxon>Bacteria</taxon>
        <taxon>Pseudomonadati</taxon>
        <taxon>Bacteroidota</taxon>
        <taxon>Cytophagia</taxon>
        <taxon>Cytophagales</taxon>
        <taxon>Fulvivirgaceae</taxon>
        <taxon>Fulvivirga</taxon>
    </lineage>
</organism>
<feature type="domain" description="HTH LytTR-type" evidence="3">
    <location>
        <begin position="148"/>
        <end position="211"/>
    </location>
</feature>
<keyword evidence="5" id="KW-1185">Reference proteome</keyword>
<dbReference type="Gene3D" id="2.40.50.1020">
    <property type="entry name" value="LytTr DNA-binding domain"/>
    <property type="match status" value="1"/>
</dbReference>
<evidence type="ECO:0000313" key="4">
    <source>
        <dbReference type="EMBL" id="QSE97334.1"/>
    </source>
</evidence>
<feature type="modified residue" description="4-aspartylphosphate" evidence="1">
    <location>
        <position position="55"/>
    </location>
</feature>
<accession>A0A974WF62</accession>
<dbReference type="Pfam" id="PF00072">
    <property type="entry name" value="Response_reg"/>
    <property type="match status" value="1"/>
</dbReference>
<protein>
    <submittedName>
        <fullName evidence="4">Response regulator transcription factor</fullName>
    </submittedName>
</protein>
<dbReference type="PANTHER" id="PTHR37299">
    <property type="entry name" value="TRANSCRIPTIONAL REGULATOR-RELATED"/>
    <property type="match status" value="1"/>
</dbReference>
<dbReference type="FunFam" id="3.40.50.2300:FF:000361">
    <property type="entry name" value="Two-component system response regulator"/>
    <property type="match status" value="1"/>
</dbReference>
<proteinExistence type="predicted"/>
<dbReference type="InterPro" id="IPR011006">
    <property type="entry name" value="CheY-like_superfamily"/>
</dbReference>
<sequence length="255" mass="29702">MKILIIEDEAPAFRRLQKVLEEINPDIEIVEVIDSVEESVMWLRNHNEPDLIFMDIQLSDGISFEIFEKIKITKPVIFTTAFDEYMLKAFKVSSIDYLLKPIKKEDLAQSLQKYNDLKNTFGSTNAAVDLNELIGKIRMDDRKFKSRFLLKQGEKLLSVETSDIAYFFTKNGVVYLVTLDDKKYLMDYNLDELVNQLDPERFYRANRQYLIGFTAIQATHKYHKGKLLVELTHKPEEPVTISAEKATDFKNWLGS</sequence>
<evidence type="ECO:0000259" key="3">
    <source>
        <dbReference type="PROSITE" id="PS50930"/>
    </source>
</evidence>
<dbReference type="RefSeq" id="WP_205721845.1">
    <property type="nucleotide sequence ID" value="NZ_CP070608.1"/>
</dbReference>
<gene>
    <name evidence="4" type="ORF">JR347_17390</name>
</gene>
<dbReference type="SUPFAM" id="SSF52172">
    <property type="entry name" value="CheY-like"/>
    <property type="match status" value="1"/>
</dbReference>
<dbReference type="GO" id="GO:0000156">
    <property type="term" value="F:phosphorelay response regulator activity"/>
    <property type="evidence" value="ECO:0007669"/>
    <property type="project" value="InterPro"/>
</dbReference>
<evidence type="ECO:0000256" key="1">
    <source>
        <dbReference type="PROSITE-ProRule" id="PRU00169"/>
    </source>
</evidence>
<dbReference type="InterPro" id="IPR046947">
    <property type="entry name" value="LytR-like"/>
</dbReference>
<dbReference type="Proteomes" id="UP000662783">
    <property type="component" value="Chromosome"/>
</dbReference>
<dbReference type="PROSITE" id="PS50110">
    <property type="entry name" value="RESPONSE_REGULATORY"/>
    <property type="match status" value="1"/>
</dbReference>
<dbReference type="InterPro" id="IPR001789">
    <property type="entry name" value="Sig_transdc_resp-reg_receiver"/>
</dbReference>
<dbReference type="AlphaFoldDB" id="A0A974WF62"/>
<reference evidence="4" key="1">
    <citation type="submission" date="2021-02" db="EMBL/GenBank/DDBJ databases">
        <title>Fulvivirga sp. S481 isolated from sea water.</title>
        <authorList>
            <person name="Bae S.S."/>
            <person name="Baek K."/>
        </authorList>
    </citation>
    <scope>NUCLEOTIDE SEQUENCE</scope>
    <source>
        <strain evidence="4">S481</strain>
    </source>
</reference>
<evidence type="ECO:0000259" key="2">
    <source>
        <dbReference type="PROSITE" id="PS50110"/>
    </source>
</evidence>
<dbReference type="PANTHER" id="PTHR37299:SF1">
    <property type="entry name" value="STAGE 0 SPORULATION PROTEIN A HOMOLOG"/>
    <property type="match status" value="1"/>
</dbReference>
<dbReference type="Gene3D" id="3.40.50.2300">
    <property type="match status" value="1"/>
</dbReference>
<dbReference type="SMART" id="SM00850">
    <property type="entry name" value="LytTR"/>
    <property type="match status" value="1"/>
</dbReference>
<dbReference type="PROSITE" id="PS50930">
    <property type="entry name" value="HTH_LYTTR"/>
    <property type="match status" value="1"/>
</dbReference>
<evidence type="ECO:0000313" key="5">
    <source>
        <dbReference type="Proteomes" id="UP000662783"/>
    </source>
</evidence>
<dbReference type="SMART" id="SM00448">
    <property type="entry name" value="REC"/>
    <property type="match status" value="1"/>
</dbReference>